<sequence>VLRMHVWSLVKSQKAHVCMRSANLLGRIVSGIAENDITDLCGHLRAGLRNSLAIASTNSRKHLPTARKLIEWLVHVAISQTASTSPRMALQCWQQAQRVFSEGVSTEKVQSVLGALSHGRRPMEQLQLLQSVGHLARRGRIPPDVAEPISRVIQFLMQPVPPLWGQLSLPDKEAASRVLASALEALTLCLPPSPEQSISSLDWADAFMEQLTGSAGDLNRGDPSLPSLQMLFSVVLRARLQQSEEFRKADPQLLMMQRSDLFALVLQGQSLQEFTELSGDASLVAAASPAIPKSDHRSTWLRLAGLEGTTAQTLPGFYRYSVQAVEALRLQLPRGLAAALLCLRQLRLHHAVLAKDRERATKAQEGWHLAHCASFARLTVAQISEPDFAAALSKSGASRRIPALAVVVQLERCIQSQGEEAETLLEVGRLRLLQAQASQQGAITDDEGGHEEPRRFVAAALAAWQRALVVDSRVLAARTPAGVADALQAATAASFAGGSHAILLLRDASDAAHLLEGMDLDHLAFRALVLCLACLYRRHGSAALWWRPEAMEVREKVPSCMQASVVLLYRMAGAMGRLASTPTADAEVRAAALGWWQLAEAAGSGIPDGQGSHIVALQRLIAVSTMPEQSPGIWGEGGAWIDVHASARAAVACVAREEGAVPQNWLHVVEALWALASCTMRWQDRRCQCPGGSAVTAQCAALTSLMLLFRGQSKARSLRVQQNAQDAAEEPWLRWPAFRSALLQLRVVSQASHLYKWLGEADLADACCQCGLQLISQRLCGDHRWKLRFLCMRARSAVAQSSRLPDMAGFKDVKAPELERLLAEIDTLWKGMQVSAKMGAEEGPEAAAPWECLELWAEAGTMAGSCWRGFPEFGRSWKLRLTALAAQRRRCPEAWAAHIDGLLSWMRTMPDQPLPQLGQMLLTVAQVFFDEAVDGGHNSIDAGTCDELLAVLSSCKRELVRGESCPLLQPHQEEAVATAAKDGSSSSAKLVAVFYLVAGAFRDALVAGDSLTLRSSAQLLLRAAEASKSKAAALQKDEKVPSRGNCRSRSRSPRRDMPGGVLSPSWTREYWSLCKQVVPLCSAVSLLFLTELRSMQRVVESLGDARMAQYFFSEPHKELQPSVAVAKLSSGEWLKEVRADLSLAWLQVDWQGPMLRITRSLDSGLGPDSHSQLVSQQVLLPHGLLPCLQ</sequence>
<feature type="non-terminal residue" evidence="2">
    <location>
        <position position="1189"/>
    </location>
</feature>
<dbReference type="EMBL" id="CAJNJA010061186">
    <property type="protein sequence ID" value="CAE7872970.1"/>
    <property type="molecule type" value="Genomic_DNA"/>
</dbReference>
<name>A0A813ALA6_9DINO</name>
<feature type="non-terminal residue" evidence="2">
    <location>
        <position position="1"/>
    </location>
</feature>
<reference evidence="2" key="1">
    <citation type="submission" date="2021-02" db="EMBL/GenBank/DDBJ databases">
        <authorList>
            <person name="Dougan E. K."/>
            <person name="Rhodes N."/>
            <person name="Thang M."/>
            <person name="Chan C."/>
        </authorList>
    </citation>
    <scope>NUCLEOTIDE SEQUENCE</scope>
</reference>
<proteinExistence type="predicted"/>
<dbReference type="Proteomes" id="UP000601435">
    <property type="component" value="Unassembled WGS sequence"/>
</dbReference>
<organism evidence="2 3">
    <name type="scientific">Symbiodinium necroappetens</name>
    <dbReference type="NCBI Taxonomy" id="1628268"/>
    <lineage>
        <taxon>Eukaryota</taxon>
        <taxon>Sar</taxon>
        <taxon>Alveolata</taxon>
        <taxon>Dinophyceae</taxon>
        <taxon>Suessiales</taxon>
        <taxon>Symbiodiniaceae</taxon>
        <taxon>Symbiodinium</taxon>
    </lineage>
</organism>
<dbReference type="OrthoDB" id="433813at2759"/>
<comment type="caution">
    <text evidence="2">The sequence shown here is derived from an EMBL/GenBank/DDBJ whole genome shotgun (WGS) entry which is preliminary data.</text>
</comment>
<keyword evidence="3" id="KW-1185">Reference proteome</keyword>
<evidence type="ECO:0000313" key="3">
    <source>
        <dbReference type="Proteomes" id="UP000601435"/>
    </source>
</evidence>
<feature type="region of interest" description="Disordered" evidence="1">
    <location>
        <begin position="1032"/>
        <end position="1059"/>
    </location>
</feature>
<gene>
    <name evidence="2" type="ORF">SNEC2469_LOCUS28297</name>
</gene>
<evidence type="ECO:0000256" key="1">
    <source>
        <dbReference type="SAM" id="MobiDB-lite"/>
    </source>
</evidence>
<accession>A0A813ALA6</accession>
<protein>
    <submittedName>
        <fullName evidence="2">Uncharacterized protein</fullName>
    </submittedName>
</protein>
<dbReference type="AlphaFoldDB" id="A0A813ALA6"/>
<evidence type="ECO:0000313" key="2">
    <source>
        <dbReference type="EMBL" id="CAE7872970.1"/>
    </source>
</evidence>